<feature type="region of interest" description="Disordered" evidence="1">
    <location>
        <begin position="30"/>
        <end position="54"/>
    </location>
</feature>
<dbReference type="InterPro" id="IPR001623">
    <property type="entry name" value="DnaJ_domain"/>
</dbReference>
<keyword evidence="5" id="KW-1185">Reference proteome</keyword>
<reference evidence="4 5" key="1">
    <citation type="journal article" date="2015" name="Genome Announc.">
        <title>Complete Genome Sequence of Spiroplasma cantharicola CC-1T (DSM 21588), a Bacterium Isolated from Soldier Beetle (Cantharis carolinus).</title>
        <authorList>
            <person name="Lo W.S."/>
            <person name="Liu P.Y."/>
            <person name="Kuo C.H."/>
        </authorList>
    </citation>
    <scope>NUCLEOTIDE SEQUENCE [LARGE SCALE GENOMIC DNA]</scope>
    <source>
        <strain evidence="4 5">CC-1</strain>
    </source>
</reference>
<dbReference type="PRINTS" id="PR00625">
    <property type="entry name" value="JDOMAIN"/>
</dbReference>
<dbReference type="RefSeq" id="WP_053946514.1">
    <property type="nucleotide sequence ID" value="NZ_CP012622.1"/>
</dbReference>
<evidence type="ECO:0000256" key="1">
    <source>
        <dbReference type="SAM" id="MobiDB-lite"/>
    </source>
</evidence>
<evidence type="ECO:0000313" key="4">
    <source>
        <dbReference type="EMBL" id="ALD66766.1"/>
    </source>
</evidence>
<dbReference type="SMART" id="SM00271">
    <property type="entry name" value="DnaJ"/>
    <property type="match status" value="1"/>
</dbReference>
<name>A0A0M4JJ54_9MOLU</name>
<dbReference type="Pfam" id="PF00226">
    <property type="entry name" value="DnaJ"/>
    <property type="match status" value="1"/>
</dbReference>
<dbReference type="PROSITE" id="PS50076">
    <property type="entry name" value="DNAJ_2"/>
    <property type="match status" value="1"/>
</dbReference>
<gene>
    <name evidence="4" type="ORF">SCANT_v1c08600</name>
</gene>
<dbReference type="InterPro" id="IPR050817">
    <property type="entry name" value="DjlA_DnaK_co-chaperone"/>
</dbReference>
<keyword evidence="2" id="KW-0472">Membrane</keyword>
<dbReference type="SUPFAM" id="SSF46565">
    <property type="entry name" value="Chaperone J-domain"/>
    <property type="match status" value="1"/>
</dbReference>
<accession>A0A0M4JJ54</accession>
<keyword evidence="2" id="KW-0812">Transmembrane</keyword>
<dbReference type="Proteomes" id="UP000063919">
    <property type="component" value="Chromosome"/>
</dbReference>
<keyword evidence="2" id="KW-1133">Transmembrane helix</keyword>
<dbReference type="STRING" id="362837.SCANT_v1c08600"/>
<protein>
    <recommendedName>
        <fullName evidence="3">J domain-containing protein</fullName>
    </recommendedName>
</protein>
<dbReference type="PATRIC" id="fig|362837.3.peg.876"/>
<dbReference type="PANTHER" id="PTHR24074">
    <property type="entry name" value="CO-CHAPERONE PROTEIN DJLA"/>
    <property type="match status" value="1"/>
</dbReference>
<dbReference type="EMBL" id="CP012622">
    <property type="protein sequence ID" value="ALD66766.1"/>
    <property type="molecule type" value="Genomic_DNA"/>
</dbReference>
<evidence type="ECO:0000259" key="3">
    <source>
        <dbReference type="PROSITE" id="PS50076"/>
    </source>
</evidence>
<evidence type="ECO:0000313" key="5">
    <source>
        <dbReference type="Proteomes" id="UP000063919"/>
    </source>
</evidence>
<feature type="compositionally biased region" description="Low complexity" evidence="1">
    <location>
        <begin position="33"/>
        <end position="43"/>
    </location>
</feature>
<dbReference type="OrthoDB" id="9779889at2"/>
<feature type="transmembrane region" description="Helical" evidence="2">
    <location>
        <begin position="7"/>
        <end position="25"/>
    </location>
</feature>
<dbReference type="KEGG" id="scj:SCANT_v1c08600"/>
<organism evidence="4 5">
    <name type="scientific">Spiroplasma cantharicola</name>
    <dbReference type="NCBI Taxonomy" id="362837"/>
    <lineage>
        <taxon>Bacteria</taxon>
        <taxon>Bacillati</taxon>
        <taxon>Mycoplasmatota</taxon>
        <taxon>Mollicutes</taxon>
        <taxon>Entomoplasmatales</taxon>
        <taxon>Spiroplasmataceae</taxon>
        <taxon>Spiroplasma</taxon>
    </lineage>
</organism>
<dbReference type="Gene3D" id="1.10.287.110">
    <property type="entry name" value="DnaJ domain"/>
    <property type="match status" value="1"/>
</dbReference>
<feature type="domain" description="J" evidence="3">
    <location>
        <begin position="74"/>
        <end position="135"/>
    </location>
</feature>
<dbReference type="CDD" id="cd06257">
    <property type="entry name" value="DnaJ"/>
    <property type="match status" value="1"/>
</dbReference>
<evidence type="ECO:0000256" key="2">
    <source>
        <dbReference type="SAM" id="Phobius"/>
    </source>
</evidence>
<sequence>MDDLFKLLWRIINFIFIYLLIDMLFSRKKRRGGPNQNNRNNNQSRYFDDETKDQGFDQSQSYTDFYKGESQINQAYQALGLQKGVTLKEVKKKYIELAKKYHPDKNPGNLEAQAEMTKINNAYDIIVEDFNKRKA</sequence>
<dbReference type="AlphaFoldDB" id="A0A0M4JJ54"/>
<dbReference type="InterPro" id="IPR036869">
    <property type="entry name" value="J_dom_sf"/>
</dbReference>
<proteinExistence type="predicted"/>